<dbReference type="RefSeq" id="WP_286218160.1">
    <property type="nucleotide sequence ID" value="NZ_AP027729.1"/>
</dbReference>
<keyword evidence="1" id="KW-1133">Transmembrane helix</keyword>
<evidence type="ECO:0000313" key="3">
    <source>
        <dbReference type="Proteomes" id="UP001321475"/>
    </source>
</evidence>
<dbReference type="EMBL" id="AP027729">
    <property type="protein sequence ID" value="BDZ40832.1"/>
    <property type="molecule type" value="Genomic_DNA"/>
</dbReference>
<keyword evidence="3" id="KW-1185">Reference proteome</keyword>
<evidence type="ECO:0000256" key="1">
    <source>
        <dbReference type="SAM" id="Phobius"/>
    </source>
</evidence>
<protein>
    <submittedName>
        <fullName evidence="2">Uncharacterized protein</fullName>
    </submittedName>
</protein>
<name>A0ABM8FYK8_9CELL</name>
<dbReference type="Proteomes" id="UP001321475">
    <property type="component" value="Chromosome"/>
</dbReference>
<keyword evidence="1" id="KW-0472">Membrane</keyword>
<reference evidence="3" key="1">
    <citation type="journal article" date="2019" name="Int. J. Syst. Evol. Microbiol.">
        <title>The Global Catalogue of Microorganisms (GCM) 10K type strain sequencing project: providing services to taxonomists for standard genome sequencing and annotation.</title>
        <authorList>
            <consortium name="The Broad Institute Genomics Platform"/>
            <consortium name="The Broad Institute Genome Sequencing Center for Infectious Disease"/>
            <person name="Wu L."/>
            <person name="Ma J."/>
        </authorList>
    </citation>
    <scope>NUCLEOTIDE SEQUENCE [LARGE SCALE GENOMIC DNA]</scope>
    <source>
        <strain evidence="3">NBRC 108565</strain>
    </source>
</reference>
<feature type="transmembrane region" description="Helical" evidence="1">
    <location>
        <begin position="117"/>
        <end position="134"/>
    </location>
</feature>
<organism evidence="2 3">
    <name type="scientific">Paraoerskovia sediminicola</name>
    <dbReference type="NCBI Taxonomy" id="1138587"/>
    <lineage>
        <taxon>Bacteria</taxon>
        <taxon>Bacillati</taxon>
        <taxon>Actinomycetota</taxon>
        <taxon>Actinomycetes</taxon>
        <taxon>Micrococcales</taxon>
        <taxon>Cellulomonadaceae</taxon>
        <taxon>Paraoerskovia</taxon>
    </lineage>
</organism>
<sequence length="142" mass="15163">MSRLWAALDLAAEHRLKDNLLTVLCGWSILLGVLTLADRIDIAGVGSFQVAFTVASPAGWGALFIIAGAFPLFTFRRPRDHRVTAWMLRGMVGVYALFSILAAASKAFNDVGVLTPVAAYLLPAMVGGILAAVYDNSGRRNA</sequence>
<feature type="transmembrane region" description="Helical" evidence="1">
    <location>
        <begin position="20"/>
        <end position="37"/>
    </location>
</feature>
<gene>
    <name evidence="2" type="ORF">GCM10025865_01310</name>
</gene>
<evidence type="ECO:0000313" key="2">
    <source>
        <dbReference type="EMBL" id="BDZ40832.1"/>
    </source>
</evidence>
<proteinExistence type="predicted"/>
<accession>A0ABM8FYK8</accession>
<keyword evidence="1" id="KW-0812">Transmembrane</keyword>
<feature type="transmembrane region" description="Helical" evidence="1">
    <location>
        <begin position="49"/>
        <end position="74"/>
    </location>
</feature>
<feature type="transmembrane region" description="Helical" evidence="1">
    <location>
        <begin position="86"/>
        <end position="105"/>
    </location>
</feature>